<dbReference type="Proteomes" id="UP000727407">
    <property type="component" value="Unassembled WGS sequence"/>
</dbReference>
<comment type="caution">
    <text evidence="2">The sequence shown here is derived from an EMBL/GenBank/DDBJ whole genome shotgun (WGS) entry which is preliminary data.</text>
</comment>
<name>A0A8J4TLP5_CLAMG</name>
<dbReference type="AlphaFoldDB" id="A0A8J4TLP5"/>
<evidence type="ECO:0000313" key="3">
    <source>
        <dbReference type="Proteomes" id="UP000727407"/>
    </source>
</evidence>
<keyword evidence="2" id="KW-0675">Receptor</keyword>
<organism evidence="2 3">
    <name type="scientific">Clarias magur</name>
    <name type="common">Asian catfish</name>
    <name type="synonym">Macropteronotus magur</name>
    <dbReference type="NCBI Taxonomy" id="1594786"/>
    <lineage>
        <taxon>Eukaryota</taxon>
        <taxon>Metazoa</taxon>
        <taxon>Chordata</taxon>
        <taxon>Craniata</taxon>
        <taxon>Vertebrata</taxon>
        <taxon>Euteleostomi</taxon>
        <taxon>Actinopterygii</taxon>
        <taxon>Neopterygii</taxon>
        <taxon>Teleostei</taxon>
        <taxon>Ostariophysi</taxon>
        <taxon>Siluriformes</taxon>
        <taxon>Clariidae</taxon>
        <taxon>Clarias</taxon>
    </lineage>
</organism>
<dbReference type="EMBL" id="QNUK01000459">
    <property type="protein sequence ID" value="KAF5893029.1"/>
    <property type="molecule type" value="Genomic_DNA"/>
</dbReference>
<sequence length="55" mass="6272">TANTDQQWKTGRDASQAAANRPLNREAPRSDSYSLTDCEQASPYLLDWEYSIIYC</sequence>
<protein>
    <submittedName>
        <fullName evidence="2">Cyclic AMP receptor-like protein G</fullName>
    </submittedName>
</protein>
<gene>
    <name evidence="2" type="primary">crlG</name>
    <name evidence="2" type="ORF">DAT39_017271</name>
</gene>
<feature type="non-terminal residue" evidence="2">
    <location>
        <position position="55"/>
    </location>
</feature>
<feature type="non-terminal residue" evidence="2">
    <location>
        <position position="1"/>
    </location>
</feature>
<evidence type="ECO:0000256" key="1">
    <source>
        <dbReference type="SAM" id="MobiDB-lite"/>
    </source>
</evidence>
<reference evidence="2" key="1">
    <citation type="submission" date="2020-07" db="EMBL/GenBank/DDBJ databases">
        <title>Clarias magur genome sequencing, assembly and annotation.</title>
        <authorList>
            <person name="Kushwaha B."/>
            <person name="Kumar R."/>
            <person name="Das P."/>
            <person name="Joshi C.G."/>
            <person name="Kumar D."/>
            <person name="Nagpure N.S."/>
            <person name="Pandey M."/>
            <person name="Agarwal S."/>
            <person name="Srivastava S."/>
            <person name="Singh M."/>
            <person name="Sahoo L."/>
            <person name="Jayasankar P."/>
            <person name="Meher P.K."/>
            <person name="Koringa P.G."/>
            <person name="Iquebal M.A."/>
            <person name="Das S.P."/>
            <person name="Bit A."/>
            <person name="Patnaik S."/>
            <person name="Patel N."/>
            <person name="Shah T.M."/>
            <person name="Hinsu A."/>
            <person name="Jena J.K."/>
        </authorList>
    </citation>
    <scope>NUCLEOTIDE SEQUENCE</scope>
    <source>
        <strain evidence="2">CIFAMagur01</strain>
        <tissue evidence="2">Testis</tissue>
    </source>
</reference>
<evidence type="ECO:0000313" key="2">
    <source>
        <dbReference type="EMBL" id="KAF5893029.1"/>
    </source>
</evidence>
<accession>A0A8J4TLP5</accession>
<feature type="region of interest" description="Disordered" evidence="1">
    <location>
        <begin position="1"/>
        <end position="34"/>
    </location>
</feature>
<proteinExistence type="predicted"/>
<keyword evidence="3" id="KW-1185">Reference proteome</keyword>